<gene>
    <name evidence="1" type="ORF">SDC9_167300</name>
</gene>
<comment type="caution">
    <text evidence="1">The sequence shown here is derived from an EMBL/GenBank/DDBJ whole genome shotgun (WGS) entry which is preliminary data.</text>
</comment>
<dbReference type="EMBL" id="VSSQ01067558">
    <property type="protein sequence ID" value="MPN19925.1"/>
    <property type="molecule type" value="Genomic_DNA"/>
</dbReference>
<reference evidence="1" key="1">
    <citation type="submission" date="2019-08" db="EMBL/GenBank/DDBJ databases">
        <authorList>
            <person name="Kucharzyk K."/>
            <person name="Murdoch R.W."/>
            <person name="Higgins S."/>
            <person name="Loffler F."/>
        </authorList>
    </citation>
    <scope>NUCLEOTIDE SEQUENCE</scope>
</reference>
<sequence length="78" mass="8660">MSFELFRKVCVTVKTCSHYFGIAPRKRVGAGDSETRFCSVFQPSTGGSRSGNQLASHTISRLDISKDVFDRKAEERGD</sequence>
<organism evidence="1">
    <name type="scientific">bioreactor metagenome</name>
    <dbReference type="NCBI Taxonomy" id="1076179"/>
    <lineage>
        <taxon>unclassified sequences</taxon>
        <taxon>metagenomes</taxon>
        <taxon>ecological metagenomes</taxon>
    </lineage>
</organism>
<name>A0A645FZV7_9ZZZZ</name>
<protein>
    <submittedName>
        <fullName evidence="1">Uncharacterized protein</fullName>
    </submittedName>
</protein>
<accession>A0A645FZV7</accession>
<proteinExistence type="predicted"/>
<evidence type="ECO:0000313" key="1">
    <source>
        <dbReference type="EMBL" id="MPN19925.1"/>
    </source>
</evidence>
<dbReference type="AlphaFoldDB" id="A0A645FZV7"/>